<sequence>MNALKAIQSLILSFIFIFVISQKISFFNCLVRDNSFSNSVSRGGLLKDQVTLKLKAVKPRFLP</sequence>
<gene>
    <name evidence="1" type="ORF">BpHYR1_027181</name>
</gene>
<dbReference type="Proteomes" id="UP000276133">
    <property type="component" value="Unassembled WGS sequence"/>
</dbReference>
<name>A0A3M7QQ69_BRAPC</name>
<reference evidence="1 2" key="1">
    <citation type="journal article" date="2018" name="Sci. Rep.">
        <title>Genomic signatures of local adaptation to the degree of environmental predictability in rotifers.</title>
        <authorList>
            <person name="Franch-Gras L."/>
            <person name="Hahn C."/>
            <person name="Garcia-Roger E.M."/>
            <person name="Carmona M.J."/>
            <person name="Serra M."/>
            <person name="Gomez A."/>
        </authorList>
    </citation>
    <scope>NUCLEOTIDE SEQUENCE [LARGE SCALE GENOMIC DNA]</scope>
    <source>
        <strain evidence="1">HYR1</strain>
    </source>
</reference>
<organism evidence="1 2">
    <name type="scientific">Brachionus plicatilis</name>
    <name type="common">Marine rotifer</name>
    <name type="synonym">Brachionus muelleri</name>
    <dbReference type="NCBI Taxonomy" id="10195"/>
    <lineage>
        <taxon>Eukaryota</taxon>
        <taxon>Metazoa</taxon>
        <taxon>Spiralia</taxon>
        <taxon>Gnathifera</taxon>
        <taxon>Rotifera</taxon>
        <taxon>Eurotatoria</taxon>
        <taxon>Monogononta</taxon>
        <taxon>Pseudotrocha</taxon>
        <taxon>Ploima</taxon>
        <taxon>Brachionidae</taxon>
        <taxon>Brachionus</taxon>
    </lineage>
</organism>
<evidence type="ECO:0000313" key="2">
    <source>
        <dbReference type="Proteomes" id="UP000276133"/>
    </source>
</evidence>
<accession>A0A3M7QQ69</accession>
<keyword evidence="2" id="KW-1185">Reference proteome</keyword>
<dbReference type="EMBL" id="REGN01005470">
    <property type="protein sequence ID" value="RNA13224.1"/>
    <property type="molecule type" value="Genomic_DNA"/>
</dbReference>
<comment type="caution">
    <text evidence="1">The sequence shown here is derived from an EMBL/GenBank/DDBJ whole genome shotgun (WGS) entry which is preliminary data.</text>
</comment>
<protein>
    <submittedName>
        <fullName evidence="1">Uncharacterized protein</fullName>
    </submittedName>
</protein>
<evidence type="ECO:0000313" key="1">
    <source>
        <dbReference type="EMBL" id="RNA13224.1"/>
    </source>
</evidence>
<dbReference type="AlphaFoldDB" id="A0A3M7QQ69"/>
<proteinExistence type="predicted"/>